<organism evidence="1">
    <name type="scientific">Circular ssDNA virus sp</name>
    <dbReference type="NCBI Taxonomy" id="2805939"/>
    <lineage>
        <taxon>Viruses</taxon>
    </lineage>
</organism>
<proteinExistence type="predicted"/>
<accession>A0A2Z4BUJ9</accession>
<reference evidence="1" key="1">
    <citation type="submission" date="2017-11" db="EMBL/GenBank/DDBJ databases">
        <title>Uncontacted Amerindians fecal virome includes widely dispersed human pathogens.</title>
        <authorList>
            <person name="Siqueira J.D."/>
            <person name="Dominguez-Bello M.G."/>
            <person name="Deng X."/>
            <person name="Delwart E."/>
        </authorList>
    </citation>
    <scope>NUCLEOTIDE SEQUENCE</scope>
</reference>
<evidence type="ECO:0000313" key="1">
    <source>
        <dbReference type="EMBL" id="AWU66054.1"/>
    </source>
</evidence>
<dbReference type="EMBL" id="MG571897">
    <property type="protein sequence ID" value="AWU66054.1"/>
    <property type="molecule type" value="Genomic_DNA"/>
</dbReference>
<name>A0A2Z4BUJ9_9VIRU</name>
<sequence>MSLLVSHIYVMARRYRRRRYGRRRRPRRRFRRRRAMLRRRRMLRGHRRGGRRFTVSIQRDFSLDYASRVPAATQLVGDGDKNPGPGGVVGIDAGGFRTYSILALPPDLYNRKVGFQDMVGVQWASDNTYRNRLIGVGNGQTAMLTDLPQYIWSSKLPTFFNCNNLWELCEEYRIAWIALSFTVAENNSQANRHLYLEWTNLPAAKAPQWSDLDGTVVPETYQSGNLDCQGFNWMCRPIDIAMACSPAGRNSKLNGWHRSLLSYTHPVTIRYRPRHADMTIDNNPDISPDTSNNNKPKITLVDQFSQSGRLTRGYLPTGQAIVTTNEQVWFGPVIRLVDANKSRNIQPNETTFTSLYNEYGVRCTMTAVLRMRAKTCNDPVFPFYTVD</sequence>
<protein>
    <submittedName>
        <fullName evidence="1">Cap</fullName>
    </submittedName>
</protein>